<proteinExistence type="predicted"/>
<reference evidence="2 3" key="1">
    <citation type="submission" date="2019-02" db="EMBL/GenBank/DDBJ databases">
        <authorList>
            <person name="Li S.-H."/>
        </authorList>
    </citation>
    <scope>NUCLEOTIDE SEQUENCE [LARGE SCALE GENOMIC DNA]</scope>
    <source>
        <strain evidence="2 3">IMCC14385</strain>
    </source>
</reference>
<keyword evidence="1" id="KW-0812">Transmembrane</keyword>
<dbReference type="EMBL" id="CP036422">
    <property type="protein sequence ID" value="QFU76651.1"/>
    <property type="molecule type" value="Genomic_DNA"/>
</dbReference>
<gene>
    <name evidence="2" type="ORF">EY643_13860</name>
</gene>
<keyword evidence="1" id="KW-1133">Transmembrane helix</keyword>
<dbReference type="KEGG" id="halc:EY643_13860"/>
<dbReference type="AlphaFoldDB" id="A0A5P9NLF2"/>
<organism evidence="2 3">
    <name type="scientific">Halioglobus maricola</name>
    <dbReference type="NCBI Taxonomy" id="2601894"/>
    <lineage>
        <taxon>Bacteria</taxon>
        <taxon>Pseudomonadati</taxon>
        <taxon>Pseudomonadota</taxon>
        <taxon>Gammaproteobacteria</taxon>
        <taxon>Cellvibrionales</taxon>
        <taxon>Halieaceae</taxon>
        <taxon>Halioglobus</taxon>
    </lineage>
</organism>
<accession>A0A5P9NLF2</accession>
<evidence type="ECO:0000313" key="3">
    <source>
        <dbReference type="Proteomes" id="UP000326287"/>
    </source>
</evidence>
<name>A0A5P9NLF2_9GAMM</name>
<evidence type="ECO:0000313" key="2">
    <source>
        <dbReference type="EMBL" id="QFU76651.1"/>
    </source>
</evidence>
<dbReference type="RefSeq" id="WP_153239793.1">
    <property type="nucleotide sequence ID" value="NZ_CP036422.1"/>
</dbReference>
<feature type="transmembrane region" description="Helical" evidence="1">
    <location>
        <begin position="62"/>
        <end position="82"/>
    </location>
</feature>
<evidence type="ECO:0000256" key="1">
    <source>
        <dbReference type="SAM" id="Phobius"/>
    </source>
</evidence>
<keyword evidence="1" id="KW-0472">Membrane</keyword>
<dbReference type="Proteomes" id="UP000326287">
    <property type="component" value="Chromosome"/>
</dbReference>
<sequence>MNRKEQYSIMRGAGSVLVKMGPCPMCHKLIFVDEEDCPHCGYALTEEERQHMIKRIEKNNRYSMAFGALFFGSLFGAVVYFIV</sequence>
<protein>
    <submittedName>
        <fullName evidence="2">Uncharacterized protein</fullName>
    </submittedName>
</protein>
<keyword evidence="3" id="KW-1185">Reference proteome</keyword>
<dbReference type="OrthoDB" id="8685152at2"/>